<sequence length="93" mass="11109">MNIGEFQRYVSNFSKEKGFQDTTIEERIMYAMTELGELAEVILKRDKMQDAKKEIGLEIFDVIWNVCDLANKLNIDLEKAFEEKMRINKKREW</sequence>
<accession>A0ABD6SBU5</accession>
<dbReference type="PIRSF" id="PIRSF036521">
    <property type="entry name" value="UCP036521_pph"/>
    <property type="match status" value="1"/>
</dbReference>
<dbReference type="Proteomes" id="UP000219897">
    <property type="component" value="Unassembled WGS sequence"/>
</dbReference>
<feature type="domain" description="NTP pyrophosphohydrolase MazG-like" evidence="1">
    <location>
        <begin position="25"/>
        <end position="86"/>
    </location>
</feature>
<dbReference type="AlphaFoldDB" id="A0ABD6SBU5"/>
<dbReference type="PANTHER" id="PTHR42702:SF1">
    <property type="entry name" value="REGULATORY PROTEIN FOR BETA-LACTAMASE"/>
    <property type="match status" value="1"/>
</dbReference>
<dbReference type="PANTHER" id="PTHR42702">
    <property type="entry name" value="NUCLEOTIDE PYROPHOSPHOHYDROLASE"/>
    <property type="match status" value="1"/>
</dbReference>
<dbReference type="Pfam" id="PF03819">
    <property type="entry name" value="MazG"/>
    <property type="match status" value="1"/>
</dbReference>
<evidence type="ECO:0000259" key="1">
    <source>
        <dbReference type="Pfam" id="PF03819"/>
    </source>
</evidence>
<proteinExistence type="predicted"/>
<name>A0ABD6SBU5_BACTU</name>
<dbReference type="RefSeq" id="WP_098223810.1">
    <property type="nucleotide sequence ID" value="NZ_NTVJ01000242.1"/>
</dbReference>
<evidence type="ECO:0000313" key="2">
    <source>
        <dbReference type="EMBL" id="PER51868.1"/>
    </source>
</evidence>
<evidence type="ECO:0000313" key="3">
    <source>
        <dbReference type="Proteomes" id="UP000219897"/>
    </source>
</evidence>
<dbReference type="InterPro" id="IPR011411">
    <property type="entry name" value="MazG-related_YvdC"/>
</dbReference>
<dbReference type="Gene3D" id="1.10.287.1080">
    <property type="entry name" value="MazG-like"/>
    <property type="match status" value="1"/>
</dbReference>
<protein>
    <submittedName>
        <fullName evidence="2">Pyrophosphatase</fullName>
    </submittedName>
</protein>
<reference evidence="2 3" key="1">
    <citation type="submission" date="2017-09" db="EMBL/GenBank/DDBJ databases">
        <title>Large-scale bioinformatics analysis of Bacillus genomes uncovers conserved roles of natural products in bacterial physiology.</title>
        <authorList>
            <consortium name="Agbiome Team Llc"/>
            <person name="Bleich R.M."/>
            <person name="Kirk G.J."/>
            <person name="Santa Maria K.C."/>
            <person name="Allen S.E."/>
            <person name="Farag S."/>
            <person name="Shank E.A."/>
            <person name="Bowers A."/>
        </authorList>
    </citation>
    <scope>NUCLEOTIDE SEQUENCE [LARGE SCALE GENOMIC DNA]</scope>
    <source>
        <strain evidence="2 3">AFS005140</strain>
    </source>
</reference>
<dbReference type="EMBL" id="NTYF01000059">
    <property type="protein sequence ID" value="PER51868.1"/>
    <property type="molecule type" value="Genomic_DNA"/>
</dbReference>
<comment type="caution">
    <text evidence="2">The sequence shown here is derived from an EMBL/GenBank/DDBJ whole genome shotgun (WGS) entry which is preliminary data.</text>
</comment>
<gene>
    <name evidence="2" type="ORF">CN495_17640</name>
</gene>
<organism evidence="2 3">
    <name type="scientific">Bacillus thuringiensis</name>
    <dbReference type="NCBI Taxonomy" id="1428"/>
    <lineage>
        <taxon>Bacteria</taxon>
        <taxon>Bacillati</taxon>
        <taxon>Bacillota</taxon>
        <taxon>Bacilli</taxon>
        <taxon>Bacillales</taxon>
        <taxon>Bacillaceae</taxon>
        <taxon>Bacillus</taxon>
        <taxon>Bacillus cereus group</taxon>
    </lineage>
</organism>
<dbReference type="InterPro" id="IPR004518">
    <property type="entry name" value="MazG-like_dom"/>
</dbReference>
<dbReference type="SUPFAM" id="SSF101386">
    <property type="entry name" value="all-alpha NTP pyrophosphatases"/>
    <property type="match status" value="1"/>
</dbReference>